<proteinExistence type="predicted"/>
<keyword evidence="2" id="KW-1185">Reference proteome</keyword>
<evidence type="ECO:0000313" key="2">
    <source>
        <dbReference type="Proteomes" id="UP000070133"/>
    </source>
</evidence>
<dbReference type="AlphaFoldDB" id="A0A139GZ08"/>
<organism evidence="1 2">
    <name type="scientific">Pseudocercospora eumusae</name>
    <dbReference type="NCBI Taxonomy" id="321146"/>
    <lineage>
        <taxon>Eukaryota</taxon>
        <taxon>Fungi</taxon>
        <taxon>Dikarya</taxon>
        <taxon>Ascomycota</taxon>
        <taxon>Pezizomycotina</taxon>
        <taxon>Dothideomycetes</taxon>
        <taxon>Dothideomycetidae</taxon>
        <taxon>Mycosphaerellales</taxon>
        <taxon>Mycosphaerellaceae</taxon>
        <taxon>Pseudocercospora</taxon>
    </lineage>
</organism>
<protein>
    <submittedName>
        <fullName evidence="1">Uncharacterized protein</fullName>
    </submittedName>
</protein>
<evidence type="ECO:0000313" key="1">
    <source>
        <dbReference type="EMBL" id="KXS95382.1"/>
    </source>
</evidence>
<accession>A0A139GZ08</accession>
<dbReference type="Proteomes" id="UP000070133">
    <property type="component" value="Unassembled WGS sequence"/>
</dbReference>
<reference evidence="1 2" key="1">
    <citation type="submission" date="2015-07" db="EMBL/GenBank/DDBJ databases">
        <title>Comparative genomics of the Sigatoka disease complex on banana suggests a link between parallel evolutionary changes in Pseudocercospora fijiensis and Pseudocercospora eumusae and increased virulence on the banana host.</title>
        <authorList>
            <person name="Chang T.-C."/>
            <person name="Salvucci A."/>
            <person name="Crous P.W."/>
            <person name="Stergiopoulos I."/>
        </authorList>
    </citation>
    <scope>NUCLEOTIDE SEQUENCE [LARGE SCALE GENOMIC DNA]</scope>
    <source>
        <strain evidence="1 2">CBS 114824</strain>
    </source>
</reference>
<gene>
    <name evidence="1" type="ORF">AC578_8301</name>
</gene>
<dbReference type="EMBL" id="LFZN01000219">
    <property type="protein sequence ID" value="KXS95382.1"/>
    <property type="molecule type" value="Genomic_DNA"/>
</dbReference>
<name>A0A139GZ08_9PEZI</name>
<dbReference type="OrthoDB" id="3645610at2759"/>
<sequence>MATPPGATPSNAATRVFSITELLEAILEHVRAADAAKTFFNGHHFQLSPCKALIKLTGVHHTFKACIEQPTLFQKHPWIVEDHKIVPSPTYASIPAVLIDRKHQMTVTHTANIAPRLWFVVAS</sequence>
<comment type="caution">
    <text evidence="1">The sequence shown here is derived from an EMBL/GenBank/DDBJ whole genome shotgun (WGS) entry which is preliminary data.</text>
</comment>